<dbReference type="Proteomes" id="UP001183390">
    <property type="component" value="Unassembled WGS sequence"/>
</dbReference>
<comment type="caution">
    <text evidence="1">The sequence shown here is derived from an EMBL/GenBank/DDBJ whole genome shotgun (WGS) entry which is preliminary data.</text>
</comment>
<sequence>MLTQTEQGHAFPAAYSVGTKNLSGGMEVVTGLVQVSHFQVNEPQPSERESDEPRVFGLLGVGYDAFIVGYGAFPSAAAPVGVAQSENIGCLSESVADDTGRLGSDTVDIFPFFL</sequence>
<accession>A0ABU2MGC4</accession>
<dbReference type="RefSeq" id="WP_311514246.1">
    <property type="nucleotide sequence ID" value="NZ_JAVREP010000027.1"/>
</dbReference>
<evidence type="ECO:0000313" key="1">
    <source>
        <dbReference type="EMBL" id="MDT0331754.1"/>
    </source>
</evidence>
<dbReference type="EMBL" id="JAVREP010000027">
    <property type="protein sequence ID" value="MDT0331754.1"/>
    <property type="molecule type" value="Genomic_DNA"/>
</dbReference>
<evidence type="ECO:0000313" key="2">
    <source>
        <dbReference type="Proteomes" id="UP001183390"/>
    </source>
</evidence>
<name>A0ABU2MGC4_9ACTN</name>
<protein>
    <submittedName>
        <fullName evidence="1">Uncharacterized protein</fullName>
    </submittedName>
</protein>
<proteinExistence type="predicted"/>
<gene>
    <name evidence="1" type="ORF">RM479_25380</name>
</gene>
<reference evidence="2" key="1">
    <citation type="submission" date="2023-07" db="EMBL/GenBank/DDBJ databases">
        <title>30 novel species of actinomycetes from the DSMZ collection.</title>
        <authorList>
            <person name="Nouioui I."/>
        </authorList>
    </citation>
    <scope>NUCLEOTIDE SEQUENCE [LARGE SCALE GENOMIC DNA]</scope>
    <source>
        <strain evidence="2">DSM 44743</strain>
    </source>
</reference>
<organism evidence="1 2">
    <name type="scientific">Nocardiopsis lambiniae</name>
    <dbReference type="NCBI Taxonomy" id="3075539"/>
    <lineage>
        <taxon>Bacteria</taxon>
        <taxon>Bacillati</taxon>
        <taxon>Actinomycetota</taxon>
        <taxon>Actinomycetes</taxon>
        <taxon>Streptosporangiales</taxon>
        <taxon>Nocardiopsidaceae</taxon>
        <taxon>Nocardiopsis</taxon>
    </lineage>
</organism>
<keyword evidence="2" id="KW-1185">Reference proteome</keyword>